<evidence type="ECO:0000259" key="3">
    <source>
        <dbReference type="Pfam" id="PF04453"/>
    </source>
</evidence>
<dbReference type="EMBL" id="JBHUEN010000032">
    <property type="protein sequence ID" value="MFD1882384.1"/>
    <property type="molecule type" value="Genomic_DNA"/>
</dbReference>
<reference evidence="5" key="1">
    <citation type="journal article" date="2019" name="Int. J. Syst. Evol. Microbiol.">
        <title>The Global Catalogue of Microorganisms (GCM) 10K type strain sequencing project: providing services to taxonomists for standard genome sequencing and annotation.</title>
        <authorList>
            <consortium name="The Broad Institute Genomics Platform"/>
            <consortium name="The Broad Institute Genome Sequencing Center for Infectious Disease"/>
            <person name="Wu L."/>
            <person name="Ma J."/>
        </authorList>
    </citation>
    <scope>NUCLEOTIDE SEQUENCE [LARGE SCALE GENOMIC DNA]</scope>
    <source>
        <strain evidence="5">CCUG 56029</strain>
    </source>
</reference>
<dbReference type="InterPro" id="IPR020889">
    <property type="entry name" value="LipoPS_assembly_LptD"/>
</dbReference>
<protein>
    <recommendedName>
        <fullName evidence="1">LPS-assembly protein LptD</fullName>
    </recommendedName>
</protein>
<comment type="caution">
    <text evidence="1">Lacks conserved residue(s) required for the propagation of feature annotation.</text>
</comment>
<comment type="caution">
    <text evidence="4">The sequence shown here is derived from an EMBL/GenBank/DDBJ whole genome shotgun (WGS) entry which is preliminary data.</text>
</comment>
<feature type="signal peptide" evidence="1">
    <location>
        <begin position="1"/>
        <end position="23"/>
    </location>
</feature>
<keyword evidence="1" id="KW-0732">Signal</keyword>
<dbReference type="RefSeq" id="WP_379142966.1">
    <property type="nucleotide sequence ID" value="NZ_JBHUEN010000032.1"/>
</dbReference>
<evidence type="ECO:0000313" key="4">
    <source>
        <dbReference type="EMBL" id="MFD1882384.1"/>
    </source>
</evidence>
<comment type="subcellular location">
    <subcellularLocation>
        <location evidence="1">Cell outer membrane</location>
    </subcellularLocation>
</comment>
<name>A0ABW4R826_9RHOB</name>
<accession>A0ABW4R826</accession>
<comment type="similarity">
    <text evidence="1">Belongs to the LptD family.</text>
</comment>
<evidence type="ECO:0000313" key="5">
    <source>
        <dbReference type="Proteomes" id="UP001597213"/>
    </source>
</evidence>
<dbReference type="HAMAP" id="MF_01411">
    <property type="entry name" value="LPS_assembly_LptD"/>
    <property type="match status" value="1"/>
</dbReference>
<dbReference type="Pfam" id="PF04453">
    <property type="entry name" value="LptD"/>
    <property type="match status" value="1"/>
</dbReference>
<dbReference type="InterPro" id="IPR007543">
    <property type="entry name" value="LptD_C"/>
</dbReference>
<evidence type="ECO:0000256" key="2">
    <source>
        <dbReference type="SAM" id="MobiDB-lite"/>
    </source>
</evidence>
<keyword evidence="5" id="KW-1185">Reference proteome</keyword>
<feature type="compositionally biased region" description="Polar residues" evidence="2">
    <location>
        <begin position="48"/>
        <end position="67"/>
    </location>
</feature>
<dbReference type="PANTHER" id="PTHR30189:SF1">
    <property type="entry name" value="LPS-ASSEMBLY PROTEIN LPTD"/>
    <property type="match status" value="1"/>
</dbReference>
<feature type="region of interest" description="Disordered" evidence="2">
    <location>
        <begin position="34"/>
        <end position="80"/>
    </location>
</feature>
<keyword evidence="1" id="KW-0998">Cell outer membrane</keyword>
<evidence type="ECO:0000256" key="1">
    <source>
        <dbReference type="HAMAP-Rule" id="MF_01411"/>
    </source>
</evidence>
<dbReference type="InterPro" id="IPR050218">
    <property type="entry name" value="LptD"/>
</dbReference>
<feature type="chain" id="PRO_5044947471" description="LPS-assembly protein LptD" evidence="1">
    <location>
        <begin position="24"/>
        <end position="775"/>
    </location>
</feature>
<dbReference type="Proteomes" id="UP001597213">
    <property type="component" value="Unassembled WGS sequence"/>
</dbReference>
<comment type="function">
    <text evidence="1">Involved in the assembly of lipopolysaccharide (LPS) at the surface of the outer membrane.</text>
</comment>
<dbReference type="PANTHER" id="PTHR30189">
    <property type="entry name" value="LPS-ASSEMBLY PROTEIN"/>
    <property type="match status" value="1"/>
</dbReference>
<sequence precursor="true">MNRTPFSISLAALLMALSTGAVATMPGAAAAQNAADGPALAPTESPDDTSTPVSDGTSTISVPSITRSAPPVRRAPQPPVDTTQAATLLADNVEVYGDNQLRASGGVVVWHQGVRLVASAITYDGTTDRLTIEGPIHLTQPARAGTPEETILIADSAQLESELTDGILKGARLVLGREMQVAAEQATRSEGGRITTLRRVVASSCQVCASNPVPLWEIRARQITHDADTDRLMFDQPQFRVMGQTVFALPYLSAPGPSVDRATGFLRPQFRTTSGLGAGVKLPYFITLGDHADLTLTPYLAFNRTATLAARYRQAFWNGAMEWQGAVSRDDIRPDATRGYLFGAGKFLLPGDFNFGFQVQTTSDRGYLLDYDVTDADRLWSGVTIERVRRDEWIVGRAGIYRTLREDETDSTQPGQVAEAMWQRRFRPAWIGGEGGVTFETHGHRRPSGQNEIGRDVFRNSVTLDWRRSEILPGGLVGAVQTELGADLYSIGQDDAYDPWVSRLDPVVAAELRWPLVKSAGSATHVIEPVMQVVWSPEHNSSKLPNEDSTLLEFDEGNLFSLSRFPGRDRREGGLRANVGVTWTRLDPTGWSLGVTAGRVFREEVADGFAPGTPLGGRRSDWLLATHFQNNDGLSISNRALLDDALNLRRNELRLGWLKPGLQVSAGYLWIDSSSDISRQVDVSELTIDSGWQVKDGWWATASTRYDFTADRAQRAALGVQYSNECVTMDMAVSRRFTSSDSVRPETNFGLSVQLNGFGRQPSRSGKVARRTCVR</sequence>
<feature type="domain" description="LptD C-terminal" evidence="3">
    <location>
        <begin position="337"/>
        <end position="698"/>
    </location>
</feature>
<proteinExistence type="inferred from homology"/>
<organism evidence="4 5">
    <name type="scientific">Paracoccus pacificus</name>
    <dbReference type="NCBI Taxonomy" id="1463598"/>
    <lineage>
        <taxon>Bacteria</taxon>
        <taxon>Pseudomonadati</taxon>
        <taxon>Pseudomonadota</taxon>
        <taxon>Alphaproteobacteria</taxon>
        <taxon>Rhodobacterales</taxon>
        <taxon>Paracoccaceae</taxon>
        <taxon>Paracoccus</taxon>
    </lineage>
</organism>
<comment type="subunit">
    <text evidence="1">Component of the lipopolysaccharide transport and assembly complex.</text>
</comment>
<gene>
    <name evidence="1" type="primary">lptD</name>
    <name evidence="4" type="ORF">ACFSCT_11730</name>
</gene>
<keyword evidence="1" id="KW-0472">Membrane</keyword>